<evidence type="ECO:0000313" key="3">
    <source>
        <dbReference type="EMBL" id="MFD1043919.1"/>
    </source>
</evidence>
<feature type="signal peptide" evidence="2">
    <location>
        <begin position="1"/>
        <end position="24"/>
    </location>
</feature>
<feature type="region of interest" description="Disordered" evidence="1">
    <location>
        <begin position="165"/>
        <end position="184"/>
    </location>
</feature>
<feature type="region of interest" description="Disordered" evidence="1">
    <location>
        <begin position="379"/>
        <end position="421"/>
    </location>
</feature>
<dbReference type="Proteomes" id="UP001597033">
    <property type="component" value="Unassembled WGS sequence"/>
</dbReference>
<keyword evidence="4" id="KW-1185">Reference proteome</keyword>
<dbReference type="RefSeq" id="WP_162378156.1">
    <property type="nucleotide sequence ID" value="NZ_JBHTKN010000016.1"/>
</dbReference>
<feature type="compositionally biased region" description="Low complexity" evidence="1">
    <location>
        <begin position="382"/>
        <end position="395"/>
    </location>
</feature>
<evidence type="ECO:0000256" key="1">
    <source>
        <dbReference type="SAM" id="MobiDB-lite"/>
    </source>
</evidence>
<organism evidence="3 4">
    <name type="scientific">Pseudoxanthomonas kaohsiungensis</name>
    <dbReference type="NCBI Taxonomy" id="283923"/>
    <lineage>
        <taxon>Bacteria</taxon>
        <taxon>Pseudomonadati</taxon>
        <taxon>Pseudomonadota</taxon>
        <taxon>Gammaproteobacteria</taxon>
        <taxon>Lysobacterales</taxon>
        <taxon>Lysobacteraceae</taxon>
        <taxon>Pseudoxanthomonas</taxon>
    </lineage>
</organism>
<evidence type="ECO:0008006" key="5">
    <source>
        <dbReference type="Google" id="ProtNLM"/>
    </source>
</evidence>
<protein>
    <recommendedName>
        <fullName evidence="5">DUF2169 domain-containing protein</fullName>
    </recommendedName>
</protein>
<feature type="compositionally biased region" description="Basic and acidic residues" evidence="1">
    <location>
        <begin position="401"/>
        <end position="410"/>
    </location>
</feature>
<keyword evidence="2" id="KW-0732">Signal</keyword>
<evidence type="ECO:0000313" key="4">
    <source>
        <dbReference type="Proteomes" id="UP001597033"/>
    </source>
</evidence>
<dbReference type="EMBL" id="JBHTKN010000016">
    <property type="protein sequence ID" value="MFD1043919.1"/>
    <property type="molecule type" value="Genomic_DNA"/>
</dbReference>
<feature type="chain" id="PRO_5045457952" description="DUF2169 domain-containing protein" evidence="2">
    <location>
        <begin position="25"/>
        <end position="421"/>
    </location>
</feature>
<evidence type="ECO:0000256" key="2">
    <source>
        <dbReference type="SAM" id="SignalP"/>
    </source>
</evidence>
<gene>
    <name evidence="3" type="ORF">ACFQ2N_16320</name>
</gene>
<comment type="caution">
    <text evidence="3">The sequence shown here is derived from an EMBL/GenBank/DDBJ whole genome shotgun (WGS) entry which is preliminary data.</text>
</comment>
<accession>A0ABW3M2U1</accession>
<proteinExistence type="predicted"/>
<sequence length="421" mass="44539">MNPIRHPLTLALAAAVSVALPASSAPSGPETQVWIDVATHHQAGMPDMESMMGGMGGLAAKMMGGGQGTFAYPDARHPMMTGKFFDIAMLNTLAPGKEAEQQVPAGLGLGASLPLLRPAASVGREAGGTTGVPDGEIHIKYYWGCGSEVRAGQPRELHMRARGGKFEMSGDPMQGRYAPDRGVDPNPSYVLWPNPKTRNRAPASASLVGQHRITGQGVPESLEFELQQAADFMPKIALTQSGELASGLTLGWQPVDRAKAYFLHGLSLQDKTIVIWSSAEVPDAGQGVVDYLTGAQIDRWLKEKVLLPPSTTSCAIPRGIFADASSGQASPGILSMIAYGPETHVAWPPKPADPKQPWDPEWNVRVRTKSTAGALLGMDLSGMQGMDGMDAGDAATPQDPGQKKPEEGATKKLLKGLLRNL</sequence>
<name>A0ABW3M2U1_9GAMM</name>
<reference evidence="4" key="1">
    <citation type="journal article" date="2019" name="Int. J. Syst. Evol. Microbiol.">
        <title>The Global Catalogue of Microorganisms (GCM) 10K type strain sequencing project: providing services to taxonomists for standard genome sequencing and annotation.</title>
        <authorList>
            <consortium name="The Broad Institute Genomics Platform"/>
            <consortium name="The Broad Institute Genome Sequencing Center for Infectious Disease"/>
            <person name="Wu L."/>
            <person name="Ma J."/>
        </authorList>
    </citation>
    <scope>NUCLEOTIDE SEQUENCE [LARGE SCALE GENOMIC DNA]</scope>
    <source>
        <strain evidence="4">CCUG 55854</strain>
    </source>
</reference>